<dbReference type="PANTHER" id="PTHR46456">
    <property type="entry name" value="DNA REPAIR PROTEIN RAD51 HOMOLOG 2"/>
    <property type="match status" value="1"/>
</dbReference>
<evidence type="ECO:0000256" key="2">
    <source>
        <dbReference type="ARBA" id="ARBA00022763"/>
    </source>
</evidence>
<comment type="subcellular location">
    <subcellularLocation>
        <location evidence="1">Nucleus</location>
    </subcellularLocation>
</comment>
<name>A0A8M8V7Z2_SESIN</name>
<dbReference type="Pfam" id="PF26169">
    <property type="entry name" value="HHH_XRCC3_RpoA"/>
    <property type="match status" value="1"/>
</dbReference>
<evidence type="ECO:0000256" key="5">
    <source>
        <dbReference type="ARBA" id="ARBA00023242"/>
    </source>
</evidence>
<keyword evidence="3" id="KW-0238">DNA-binding</keyword>
<keyword evidence="4" id="KW-0233">DNA recombination</keyword>
<evidence type="ECO:0000256" key="4">
    <source>
        <dbReference type="ARBA" id="ARBA00023172"/>
    </source>
</evidence>
<dbReference type="PANTHER" id="PTHR46456:SF1">
    <property type="entry name" value="DNA REPAIR PROTEIN RAD51 HOMOLOG 2"/>
    <property type="match status" value="1"/>
</dbReference>
<reference evidence="9" key="1">
    <citation type="submission" date="2025-08" db="UniProtKB">
        <authorList>
            <consortium name="RefSeq"/>
        </authorList>
    </citation>
    <scope>IDENTIFICATION</scope>
</reference>
<feature type="domain" description="XRCC3/RAD51 homolog 2 helix-hairpin-helix" evidence="7">
    <location>
        <begin position="6"/>
        <end position="59"/>
    </location>
</feature>
<evidence type="ECO:0000259" key="6">
    <source>
        <dbReference type="Pfam" id="PF08423"/>
    </source>
</evidence>
<dbReference type="GO" id="GO:0000724">
    <property type="term" value="P:double-strand break repair via homologous recombination"/>
    <property type="evidence" value="ECO:0007669"/>
    <property type="project" value="InterPro"/>
</dbReference>
<dbReference type="RefSeq" id="XP_020552216.1">
    <property type="nucleotide sequence ID" value="XM_020696557.1"/>
</dbReference>
<dbReference type="InterPro" id="IPR013632">
    <property type="entry name" value="Rad51_C"/>
</dbReference>
<dbReference type="InterPro" id="IPR027417">
    <property type="entry name" value="P-loop_NTPase"/>
</dbReference>
<sequence>MANKLISEMGLPRSMANVFIARNIVTAKDALSLSEFELMEVLDVGLEEVTRAVAHISEISCPPYQTALSLLEQRNQNEYLAGHLPTRLKGLDAALFGGIPFGVVTELVGPAGIGKTQMAGRILVLQPASLSEFTESLQHIKVSLLQHNVKLLIIDSMAALASGEYGLAPPKHHPLGWHISFIKSLAECYRIPVVVTNQVRSQSRDEASRYLFQEQSRAETIEDPPNFNSHLVAALGIHWAHAVTIRLVLEFRSGQRVIKIAKSSISPSMGFCFNITSSGVSLLDDEGVEMMGPEANTISWEGHIGIINYE</sequence>
<dbReference type="Proteomes" id="UP000504604">
    <property type="component" value="Linkage group LG9"/>
</dbReference>
<proteinExistence type="predicted"/>
<dbReference type="InterPro" id="IPR030548">
    <property type="entry name" value="RAD51B"/>
</dbReference>
<dbReference type="Pfam" id="PF08423">
    <property type="entry name" value="Rad51"/>
    <property type="match status" value="1"/>
</dbReference>
<organism evidence="8 9">
    <name type="scientific">Sesamum indicum</name>
    <name type="common">Oriental sesame</name>
    <name type="synonym">Sesamum orientale</name>
    <dbReference type="NCBI Taxonomy" id="4182"/>
    <lineage>
        <taxon>Eukaryota</taxon>
        <taxon>Viridiplantae</taxon>
        <taxon>Streptophyta</taxon>
        <taxon>Embryophyta</taxon>
        <taxon>Tracheophyta</taxon>
        <taxon>Spermatophyta</taxon>
        <taxon>Magnoliopsida</taxon>
        <taxon>eudicotyledons</taxon>
        <taxon>Gunneridae</taxon>
        <taxon>Pentapetalae</taxon>
        <taxon>asterids</taxon>
        <taxon>lamiids</taxon>
        <taxon>Lamiales</taxon>
        <taxon>Pedaliaceae</taxon>
        <taxon>Sesamum</taxon>
    </lineage>
</organism>
<evidence type="ECO:0000259" key="7">
    <source>
        <dbReference type="Pfam" id="PF26169"/>
    </source>
</evidence>
<dbReference type="GO" id="GO:0003690">
    <property type="term" value="F:double-stranded DNA binding"/>
    <property type="evidence" value="ECO:0007669"/>
    <property type="project" value="TreeGrafter"/>
</dbReference>
<dbReference type="GO" id="GO:0005657">
    <property type="term" value="C:replication fork"/>
    <property type="evidence" value="ECO:0007669"/>
    <property type="project" value="TreeGrafter"/>
</dbReference>
<dbReference type="GO" id="GO:0008094">
    <property type="term" value="F:ATP-dependent activity, acting on DNA"/>
    <property type="evidence" value="ECO:0007669"/>
    <property type="project" value="TreeGrafter"/>
</dbReference>
<dbReference type="Gene3D" id="3.40.50.300">
    <property type="entry name" value="P-loop containing nucleotide triphosphate hydrolases"/>
    <property type="match status" value="2"/>
</dbReference>
<dbReference type="InterPro" id="IPR058766">
    <property type="entry name" value="HHH_XRCC3_RAD51B"/>
</dbReference>
<evidence type="ECO:0000256" key="1">
    <source>
        <dbReference type="ARBA" id="ARBA00004123"/>
    </source>
</evidence>
<feature type="domain" description="Rad51-like C-terminal" evidence="6">
    <location>
        <begin position="136"/>
        <end position="281"/>
    </location>
</feature>
<evidence type="ECO:0000256" key="3">
    <source>
        <dbReference type="ARBA" id="ARBA00023125"/>
    </source>
</evidence>
<evidence type="ECO:0000313" key="9">
    <source>
        <dbReference type="RefSeq" id="XP_020552216.1"/>
    </source>
</evidence>
<dbReference type="AlphaFoldDB" id="A0A8M8V7Z2"/>
<keyword evidence="8" id="KW-1185">Reference proteome</keyword>
<dbReference type="GO" id="GO:0003697">
    <property type="term" value="F:single-stranded DNA binding"/>
    <property type="evidence" value="ECO:0007669"/>
    <property type="project" value="TreeGrafter"/>
</dbReference>
<dbReference type="GeneID" id="105170678"/>
<dbReference type="GO" id="GO:0033063">
    <property type="term" value="C:Rad51B-Rad51C-Rad51D-XRCC2 complex"/>
    <property type="evidence" value="ECO:0007669"/>
    <property type="project" value="InterPro"/>
</dbReference>
<dbReference type="SUPFAM" id="SSF52540">
    <property type="entry name" value="P-loop containing nucleoside triphosphate hydrolases"/>
    <property type="match status" value="1"/>
</dbReference>
<evidence type="ECO:0000313" key="8">
    <source>
        <dbReference type="Proteomes" id="UP000504604"/>
    </source>
</evidence>
<protein>
    <submittedName>
        <fullName evidence="9">DNA repair protein RAD51 homolog 2 isoform X5</fullName>
    </submittedName>
</protein>
<accession>A0A8M8V7Z2</accession>
<dbReference type="GO" id="GO:0000400">
    <property type="term" value="F:four-way junction DNA binding"/>
    <property type="evidence" value="ECO:0007669"/>
    <property type="project" value="TreeGrafter"/>
</dbReference>
<keyword evidence="5" id="KW-0539">Nucleus</keyword>
<gene>
    <name evidence="9" type="primary">LOC105170678</name>
</gene>
<keyword evidence="2" id="KW-0227">DNA damage</keyword>